<name>A0AAV5AFX5_9AGAM</name>
<dbReference type="SUPFAM" id="SSF52058">
    <property type="entry name" value="L domain-like"/>
    <property type="match status" value="1"/>
</dbReference>
<reference evidence="1" key="1">
    <citation type="submission" date="2021-10" db="EMBL/GenBank/DDBJ databases">
        <title>De novo Genome Assembly of Clathrus columnatus (Basidiomycota, Fungi) Using Illumina and Nanopore Sequence Data.</title>
        <authorList>
            <person name="Ogiso-Tanaka E."/>
            <person name="Itagaki H."/>
            <person name="Hosoya T."/>
            <person name="Hosaka K."/>
        </authorList>
    </citation>
    <scope>NUCLEOTIDE SEQUENCE</scope>
    <source>
        <strain evidence="1">MO-923</strain>
    </source>
</reference>
<organism evidence="1 2">
    <name type="scientific">Clathrus columnatus</name>
    <dbReference type="NCBI Taxonomy" id="1419009"/>
    <lineage>
        <taxon>Eukaryota</taxon>
        <taxon>Fungi</taxon>
        <taxon>Dikarya</taxon>
        <taxon>Basidiomycota</taxon>
        <taxon>Agaricomycotina</taxon>
        <taxon>Agaricomycetes</taxon>
        <taxon>Phallomycetidae</taxon>
        <taxon>Phallales</taxon>
        <taxon>Clathraceae</taxon>
        <taxon>Clathrus</taxon>
    </lineage>
</organism>
<gene>
    <name evidence="1" type="ORF">Clacol_006880</name>
</gene>
<dbReference type="Proteomes" id="UP001050691">
    <property type="component" value="Unassembled WGS sequence"/>
</dbReference>
<evidence type="ECO:0000313" key="1">
    <source>
        <dbReference type="EMBL" id="GJJ12637.1"/>
    </source>
</evidence>
<comment type="caution">
    <text evidence="1">The sequence shown here is derived from an EMBL/GenBank/DDBJ whole genome shotgun (WGS) entry which is preliminary data.</text>
</comment>
<evidence type="ECO:0008006" key="3">
    <source>
        <dbReference type="Google" id="ProtNLM"/>
    </source>
</evidence>
<evidence type="ECO:0000313" key="2">
    <source>
        <dbReference type="Proteomes" id="UP001050691"/>
    </source>
</evidence>
<protein>
    <recommendedName>
        <fullName evidence="3">F-box domain-containing protein</fullName>
    </recommendedName>
</protein>
<dbReference type="EMBL" id="BPWL01000007">
    <property type="protein sequence ID" value="GJJ12637.1"/>
    <property type="molecule type" value="Genomic_DNA"/>
</dbReference>
<dbReference type="AlphaFoldDB" id="A0AAV5AFX5"/>
<keyword evidence="2" id="KW-1185">Reference proteome</keyword>
<accession>A0AAV5AFX5</accession>
<sequence length="1155" mass="131008">MFRRFEERRSKDKEPLPGASGLITLYSGRDLRVHSFLYHMALINTMEQLKIAHMEVREVVESIKTKVENVSNVDGLSIDADGERQLIEQTISGLAMMSANQLAGLKTRLNTLVPINRLPVEIFAYIILLTNTPMKEDFCPSAITGEQCSFRILLFGQSSNIGVRELLRRSKSAKLTVLLSYPSRHFISTLETLFAEESDRICGMKLLNDNEELIQLVLSGRRFPSLRRLLITEQTYFRKSEIPFTLLAPAFVASSCLETLQCSLGGDVAFDQLAPILTRIRNLSLFISDDFAVVPPLFEILDNSAKLHVLRLHTRFGNNHPEVGSRRQVILPNLQFLSTSSSSVMEFFGAPNLISVNSAWRSGLVPLALEEFNFLRIRYLCIRDPRSQKQCNAEGMCVLGAKERIACRSLFSQTAEIFYDDPPIHESSSDCFHFDLGYRGTTFSAVFQGMSMILPRLTSLVELYLLIPHTLEEFDALLSHTPSVEELVVKRGNKLLDVIRILSKKPPPCPHLKYPYFKTFSVPRNIEKYANDVGKSLTKCLQSRQKESVDRLGHIILDNCPPLPDIWLAKLQDLGQPEVVTEKDVKHLPIMASINTMEELKVAHMEIRKVVRNIKTKIANASNVHDSSVGVEEERELIHQTIGDLVMVSANQLAGLKTRLNALVPINRLPVEIFAHIILLTNTSTKENSHPYIRYSWVCHHWRSALIQNSAFWTVIQHRSAWYSHDPQSIKSIYEELLWRSKSAKLDVRLSDHSIAFISTLEKVFAEESVRICGLRITGDHKDLIQLVLSGKQFPSLQRLSLPYGGTLVRLVSVLVASDHLETLECAVWDNTSFNHLAPILHRIQNLNIDLANLSLVPGLFDLLQDSTKLQTLQLRIRGLSISEAGPRQIILPELRFLSVGCFSILNLIRAPKLLSLEATWNPRTVPFAPQEFDFPPIEYLYIRGSQNHRGCAAYGYCFLGVDRISQEYPRDCFHLDYSNEFGRTLGVVLQEISLVLPRLTRLVEVYFLIPHSLDEFEVLITHLPSIEKLVVQRGNKLLDVIRLFNKSPSLCPRLKHLYFKTFVLPKNLQKYANDVGKSLTKCLESRRKSSADDLKYLNLKNCPPLPSNWLKKLENLGITTVVTESSAKNVIVGNLKEEKLHKRFAISDIEIDTV</sequence>
<proteinExistence type="predicted"/>